<accession>L8WZQ1</accession>
<dbReference type="EMBL" id="AFRT01000870">
    <property type="protein sequence ID" value="ELU42282.1"/>
    <property type="molecule type" value="Genomic_DNA"/>
</dbReference>
<gene>
    <name evidence="1" type="ORF">AG1IA_03696</name>
</gene>
<name>L8WZQ1_THACA</name>
<evidence type="ECO:0000313" key="2">
    <source>
        <dbReference type="Proteomes" id="UP000011668"/>
    </source>
</evidence>
<reference evidence="1 2" key="1">
    <citation type="journal article" date="2013" name="Nat. Commun.">
        <title>The evolution and pathogenic mechanisms of the rice sheath blight pathogen.</title>
        <authorList>
            <person name="Zheng A."/>
            <person name="Lin R."/>
            <person name="Xu L."/>
            <person name="Qin P."/>
            <person name="Tang C."/>
            <person name="Ai P."/>
            <person name="Zhang D."/>
            <person name="Liu Y."/>
            <person name="Sun Z."/>
            <person name="Feng H."/>
            <person name="Wang Y."/>
            <person name="Chen Y."/>
            <person name="Liang X."/>
            <person name="Fu R."/>
            <person name="Li Q."/>
            <person name="Zhang J."/>
            <person name="Yu X."/>
            <person name="Xie Z."/>
            <person name="Ding L."/>
            <person name="Guan P."/>
            <person name="Tang J."/>
            <person name="Liang Y."/>
            <person name="Wang S."/>
            <person name="Deng Q."/>
            <person name="Li S."/>
            <person name="Zhu J."/>
            <person name="Wang L."/>
            <person name="Liu H."/>
            <person name="Li P."/>
        </authorList>
    </citation>
    <scope>NUCLEOTIDE SEQUENCE [LARGE SCALE GENOMIC DNA]</scope>
    <source>
        <strain evidence="2">AG-1 IA</strain>
    </source>
</reference>
<organism evidence="1 2">
    <name type="scientific">Thanatephorus cucumeris (strain AG1-IA)</name>
    <name type="common">Rice sheath blight fungus</name>
    <name type="synonym">Rhizoctonia solani</name>
    <dbReference type="NCBI Taxonomy" id="983506"/>
    <lineage>
        <taxon>Eukaryota</taxon>
        <taxon>Fungi</taxon>
        <taxon>Dikarya</taxon>
        <taxon>Basidiomycota</taxon>
        <taxon>Agaricomycotina</taxon>
        <taxon>Agaricomycetes</taxon>
        <taxon>Cantharellales</taxon>
        <taxon>Ceratobasidiaceae</taxon>
        <taxon>Rhizoctonia</taxon>
        <taxon>Rhizoctonia solani AG-1</taxon>
    </lineage>
</organism>
<dbReference type="AlphaFoldDB" id="L8WZQ1"/>
<sequence>MLKKVPEVTPYKWFRPKELRVRPGKSWDGGWQVGTMLPRVQSEEFISCSRRQVGYSPQRNII</sequence>
<dbReference type="HOGENOM" id="CLU_2905738_0_0_1"/>
<keyword evidence="2" id="KW-1185">Reference proteome</keyword>
<dbReference type="Proteomes" id="UP000011668">
    <property type="component" value="Unassembled WGS sequence"/>
</dbReference>
<protein>
    <submittedName>
        <fullName evidence="1">Uncharacterized protein</fullName>
    </submittedName>
</protein>
<comment type="caution">
    <text evidence="1">The sequence shown here is derived from an EMBL/GenBank/DDBJ whole genome shotgun (WGS) entry which is preliminary data.</text>
</comment>
<evidence type="ECO:0000313" key="1">
    <source>
        <dbReference type="EMBL" id="ELU42282.1"/>
    </source>
</evidence>
<proteinExistence type="predicted"/>